<evidence type="ECO:0000256" key="1">
    <source>
        <dbReference type="SAM" id="Phobius"/>
    </source>
</evidence>
<reference evidence="2 3" key="1">
    <citation type="submission" date="2016-01" db="EMBL/GenBank/DDBJ databases">
        <title>Genome sequence of Oerskovia enterophila VJag, an agar and cellulose degrading bacterium.</title>
        <authorList>
            <person name="Poehlein A."/>
            <person name="Jag V."/>
            <person name="Bengelsdorf F."/>
            <person name="Duerre P."/>
            <person name="Daniel R."/>
        </authorList>
    </citation>
    <scope>NUCLEOTIDE SEQUENCE [LARGE SCALE GENOMIC DNA]</scope>
    <source>
        <strain evidence="2 3">VJag</strain>
    </source>
</reference>
<evidence type="ECO:0000313" key="2">
    <source>
        <dbReference type="EMBL" id="KZM34850.1"/>
    </source>
</evidence>
<sequence>MSVSTTGLLTGLLLAIAAILGGFWGFLLAVALGGVGWLVAAQIEGRIDLGAAFRSRRHV</sequence>
<name>A0A163R4I1_9CELL</name>
<evidence type="ECO:0008006" key="4">
    <source>
        <dbReference type="Google" id="ProtNLM"/>
    </source>
</evidence>
<keyword evidence="1" id="KW-1133">Transmembrane helix</keyword>
<evidence type="ECO:0000313" key="3">
    <source>
        <dbReference type="Proteomes" id="UP000076447"/>
    </source>
</evidence>
<organism evidence="2 3">
    <name type="scientific">Oerskovia enterophila</name>
    <dbReference type="NCBI Taxonomy" id="43678"/>
    <lineage>
        <taxon>Bacteria</taxon>
        <taxon>Bacillati</taxon>
        <taxon>Actinomycetota</taxon>
        <taxon>Actinomycetes</taxon>
        <taxon>Micrococcales</taxon>
        <taxon>Cellulomonadaceae</taxon>
        <taxon>Oerskovia</taxon>
    </lineage>
</organism>
<gene>
    <name evidence="2" type="ORF">OJAG_24300</name>
</gene>
<keyword evidence="1" id="KW-0472">Membrane</keyword>
<dbReference type="AlphaFoldDB" id="A0A163R4I1"/>
<dbReference type="PATRIC" id="fig|43678.3.peg.2539"/>
<feature type="transmembrane region" description="Helical" evidence="1">
    <location>
        <begin position="12"/>
        <end position="39"/>
    </location>
</feature>
<comment type="caution">
    <text evidence="2">The sequence shown here is derived from an EMBL/GenBank/DDBJ whole genome shotgun (WGS) entry which is preliminary data.</text>
</comment>
<dbReference type="Proteomes" id="UP000076447">
    <property type="component" value="Unassembled WGS sequence"/>
</dbReference>
<dbReference type="EMBL" id="LRIE01000076">
    <property type="protein sequence ID" value="KZM34850.1"/>
    <property type="molecule type" value="Genomic_DNA"/>
</dbReference>
<proteinExistence type="predicted"/>
<dbReference type="STRING" id="43678.OJAG_24300"/>
<protein>
    <recommendedName>
        <fullName evidence="4">Small integral membrane protein</fullName>
    </recommendedName>
</protein>
<keyword evidence="1" id="KW-0812">Transmembrane</keyword>
<dbReference type="RefSeq" id="WP_056651733.1">
    <property type="nucleotide sequence ID" value="NZ_JBIVFZ010000006.1"/>
</dbReference>
<accession>A0A163R4I1</accession>